<feature type="domain" description="Mechanosensitive ion channel MscS" evidence="10">
    <location>
        <begin position="906"/>
        <end position="971"/>
    </location>
</feature>
<dbReference type="InterPro" id="IPR049142">
    <property type="entry name" value="MS_channel_1st"/>
</dbReference>
<evidence type="ECO:0000259" key="11">
    <source>
        <dbReference type="Pfam" id="PF12794"/>
    </source>
</evidence>
<feature type="domain" description="Mechanosensitive ion channel MscS C-terminal" evidence="13">
    <location>
        <begin position="979"/>
        <end position="1062"/>
    </location>
</feature>
<dbReference type="Proteomes" id="UP000640333">
    <property type="component" value="Unassembled WGS sequence"/>
</dbReference>
<keyword evidence="7" id="KW-0175">Coiled coil</keyword>
<dbReference type="RefSeq" id="WP_193952899.1">
    <property type="nucleotide sequence ID" value="NZ_JADEYS010000007.1"/>
</dbReference>
<feature type="transmembrane region" description="Helical" evidence="8">
    <location>
        <begin position="554"/>
        <end position="575"/>
    </location>
</feature>
<dbReference type="Pfam" id="PF00924">
    <property type="entry name" value="MS_channel_2nd"/>
    <property type="match status" value="1"/>
</dbReference>
<feature type="transmembrane region" description="Helical" evidence="8">
    <location>
        <begin position="817"/>
        <end position="837"/>
    </location>
</feature>
<evidence type="ECO:0000256" key="4">
    <source>
        <dbReference type="ARBA" id="ARBA00022692"/>
    </source>
</evidence>
<dbReference type="SUPFAM" id="SSF82689">
    <property type="entry name" value="Mechanosensitive channel protein MscS (YggB), C-terminal domain"/>
    <property type="match status" value="1"/>
</dbReference>
<dbReference type="SUPFAM" id="SSF50182">
    <property type="entry name" value="Sm-like ribonucleoproteins"/>
    <property type="match status" value="1"/>
</dbReference>
<comment type="subcellular location">
    <subcellularLocation>
        <location evidence="1">Cell membrane</location>
        <topology evidence="1">Multi-pass membrane protein</topology>
    </subcellularLocation>
</comment>
<keyword evidence="9" id="KW-0732">Signal</keyword>
<keyword evidence="16" id="KW-1185">Reference proteome</keyword>
<comment type="similarity">
    <text evidence="2">Belongs to the MscS (TC 1.A.23) family.</text>
</comment>
<sequence length="1080" mass="123193">MPRFSVQLLALFFTLITLFSLTSVARADTQEDIKQLQQQIEQFAESDTDTVTDRNRRQLLQKTLAALQSQQQLHQQIRDLQQEIDHQPATIKALETVLDKGLKEATLRHPERLSDEQLDQKLTSINTRLLEVERDQALQRQAETQAEQRQQSIREELTSLKLDVSDSSTSGENSDLLQQLQSASFAERRLRVQVLELELLVLPRRAEIARLTWQQLKNEHAQQSALLDQLREYKQERQRSEAEKTLQELESDLSDIQVNPFLANAYSENQQLSTELRGLLSQIEQADTKRLLIQQRLSTLSSTFRSIAQQLELEVSHVSPEQRRFIFRNREPVDTRLTANAINLLRLENTLLEQKQTETTSLQGQPPTSISTDLNDKEQSLYRDLLNDRERLIIRLTDAHKQLIGILNQTLSTEKQINQHIESNSDLLTKQLLWNPVSNPINLDWPKELFISAGQLIKHWNAEQSQPLFRADDSTFLRALLLLFAVLGFSWLSHYHRQHREQWGQQIGNVIHDRFHHSVQTMVLSVATALPLPMTLWLAGRSLINPAHPDAETWTTLSVVAAISTWVIHSLRNWLKTPHGLFAAHFNMSEKLTRALRQRLAILYLACLPLLLFQIYLWNIDSDEMRSGLVRLVMLALITIIVLLWSSLWRVKLQLNQLTESISWWSRAELWLSALVLFNVSMLAMTAAGYTFTVNFMIYAVLQTLMVLLSVIVFYKLGMRLVLISERRLEFDRVKARRAEILAAREKQEDEPPLETNYLNLQTISDHSRTLLKTATLVMLVGMLWGFLGGFLPFFGALDNVELWSTLSDDGEVTRHITLKSLLFGVVILSLSLLAAYNLPGLLELLILRNLDLTPGTGYAISSLIKYMLILVGILGAFSNFGLEWGKLQWLVAALGVGLGFGLQEIVANFVSGLIILFEKPVRIGDTVTIDNLTGTVTRIQIRATTIVDWDRKEVIIPNKTFITQQLINWSLTDSVTRIVIPVGIAYGSDTELARRLLLEAATEEDRVLEDPKPEAFFTAFADSTLNLELRLYVNAMADRLEMTHRVNTKVAAKFKDAGLEIAFPQLDVHLHRAAKPDTP</sequence>
<dbReference type="SUPFAM" id="SSF82861">
    <property type="entry name" value="Mechanosensitive channel protein MscS (YggB), transmembrane region"/>
    <property type="match status" value="1"/>
</dbReference>
<proteinExistence type="inferred from homology"/>
<dbReference type="GO" id="GO:0008381">
    <property type="term" value="F:mechanosensitive monoatomic ion channel activity"/>
    <property type="evidence" value="ECO:0007669"/>
    <property type="project" value="UniProtKB-ARBA"/>
</dbReference>
<feature type="chain" id="PRO_5035247134" evidence="9">
    <location>
        <begin position="28"/>
        <end position="1080"/>
    </location>
</feature>
<dbReference type="InterPro" id="IPR052702">
    <property type="entry name" value="MscS-like_channel"/>
</dbReference>
<evidence type="ECO:0000256" key="8">
    <source>
        <dbReference type="SAM" id="Phobius"/>
    </source>
</evidence>
<dbReference type="InterPro" id="IPR006686">
    <property type="entry name" value="MscS_channel_CS"/>
</dbReference>
<dbReference type="InterPro" id="IPR011014">
    <property type="entry name" value="MscS_channel_TM-2"/>
</dbReference>
<dbReference type="Gene3D" id="3.30.70.100">
    <property type="match status" value="1"/>
</dbReference>
<evidence type="ECO:0000256" key="7">
    <source>
        <dbReference type="SAM" id="Coils"/>
    </source>
</evidence>
<dbReference type="Pfam" id="PF21088">
    <property type="entry name" value="MS_channel_1st"/>
    <property type="match status" value="1"/>
</dbReference>
<dbReference type="InterPro" id="IPR025692">
    <property type="entry name" value="MscS_IM_dom1"/>
</dbReference>
<feature type="transmembrane region" description="Helical" evidence="8">
    <location>
        <begin position="696"/>
        <end position="718"/>
    </location>
</feature>
<feature type="transmembrane region" description="Helical" evidence="8">
    <location>
        <begin position="858"/>
        <end position="878"/>
    </location>
</feature>
<keyword evidence="4 8" id="KW-0812">Transmembrane</keyword>
<evidence type="ECO:0000259" key="10">
    <source>
        <dbReference type="Pfam" id="PF00924"/>
    </source>
</evidence>
<feature type="transmembrane region" description="Helical" evidence="8">
    <location>
        <begin position="476"/>
        <end position="494"/>
    </location>
</feature>
<evidence type="ECO:0000256" key="9">
    <source>
        <dbReference type="SAM" id="SignalP"/>
    </source>
</evidence>
<dbReference type="Gene3D" id="2.30.30.60">
    <property type="match status" value="1"/>
</dbReference>
<feature type="transmembrane region" description="Helical" evidence="8">
    <location>
        <begin position="629"/>
        <end position="649"/>
    </location>
</feature>
<evidence type="ECO:0000256" key="3">
    <source>
        <dbReference type="ARBA" id="ARBA00022475"/>
    </source>
</evidence>
<reference evidence="15" key="1">
    <citation type="submission" date="2020-10" db="EMBL/GenBank/DDBJ databases">
        <title>Bacterium isolated from coastal waters sediment.</title>
        <authorList>
            <person name="Chen R.-J."/>
            <person name="Lu D.-C."/>
            <person name="Zhu K.-L."/>
            <person name="Du Z.-J."/>
        </authorList>
    </citation>
    <scope>NUCLEOTIDE SEQUENCE</scope>
    <source>
        <strain evidence="15">N1Y112</strain>
    </source>
</reference>
<keyword evidence="3" id="KW-1003">Cell membrane</keyword>
<dbReference type="AlphaFoldDB" id="A0A8J7FJK2"/>
<evidence type="ECO:0000259" key="14">
    <source>
        <dbReference type="Pfam" id="PF21088"/>
    </source>
</evidence>
<name>A0A8J7FJK2_9GAMM</name>
<feature type="domain" description="Mechanosensitive ion channel transmembrane helices 2/3" evidence="14">
    <location>
        <begin position="864"/>
        <end position="904"/>
    </location>
</feature>
<keyword evidence="6 8" id="KW-0472">Membrane</keyword>
<dbReference type="InterPro" id="IPR023408">
    <property type="entry name" value="MscS_beta-dom_sf"/>
</dbReference>
<comment type="caution">
    <text evidence="15">The sequence shown here is derived from an EMBL/GenBank/DDBJ whole genome shotgun (WGS) entry which is preliminary data.</text>
</comment>
<evidence type="ECO:0000256" key="2">
    <source>
        <dbReference type="ARBA" id="ARBA00008017"/>
    </source>
</evidence>
<dbReference type="Pfam" id="PF12794">
    <property type="entry name" value="MscS_TM"/>
    <property type="match status" value="1"/>
</dbReference>
<feature type="transmembrane region" description="Helical" evidence="8">
    <location>
        <begin position="777"/>
        <end position="797"/>
    </location>
</feature>
<feature type="transmembrane region" description="Helical" evidence="8">
    <location>
        <begin position="890"/>
        <end position="918"/>
    </location>
</feature>
<dbReference type="GO" id="GO:0005886">
    <property type="term" value="C:plasma membrane"/>
    <property type="evidence" value="ECO:0007669"/>
    <property type="project" value="UniProtKB-SubCell"/>
</dbReference>
<feature type="signal peptide" evidence="9">
    <location>
        <begin position="1"/>
        <end position="27"/>
    </location>
</feature>
<evidence type="ECO:0000259" key="12">
    <source>
        <dbReference type="Pfam" id="PF12795"/>
    </source>
</evidence>
<organism evidence="15 16">
    <name type="scientific">Pontibacterium sinense</name>
    <dbReference type="NCBI Taxonomy" id="2781979"/>
    <lineage>
        <taxon>Bacteria</taxon>
        <taxon>Pseudomonadati</taxon>
        <taxon>Pseudomonadota</taxon>
        <taxon>Gammaproteobacteria</taxon>
        <taxon>Oceanospirillales</taxon>
        <taxon>Oceanospirillaceae</taxon>
        <taxon>Pontibacterium</taxon>
    </lineage>
</organism>
<dbReference type="InterPro" id="IPR049278">
    <property type="entry name" value="MS_channel_C"/>
</dbReference>
<evidence type="ECO:0000313" key="16">
    <source>
        <dbReference type="Proteomes" id="UP000640333"/>
    </source>
</evidence>
<feature type="domain" description="Mechanosensitive ion channel MscS porin" evidence="12">
    <location>
        <begin position="39"/>
        <end position="262"/>
    </location>
</feature>
<dbReference type="Pfam" id="PF21082">
    <property type="entry name" value="MS_channel_3rd"/>
    <property type="match status" value="1"/>
</dbReference>
<dbReference type="PANTHER" id="PTHR30347">
    <property type="entry name" value="POTASSIUM CHANNEL RELATED"/>
    <property type="match status" value="1"/>
</dbReference>
<dbReference type="Gene3D" id="1.10.287.1260">
    <property type="match status" value="1"/>
</dbReference>
<dbReference type="InterPro" id="IPR024393">
    <property type="entry name" value="MscS_porin"/>
</dbReference>
<dbReference type="InterPro" id="IPR010920">
    <property type="entry name" value="LSM_dom_sf"/>
</dbReference>
<evidence type="ECO:0000256" key="5">
    <source>
        <dbReference type="ARBA" id="ARBA00022989"/>
    </source>
</evidence>
<dbReference type="Pfam" id="PF12795">
    <property type="entry name" value="MscS_porin"/>
    <property type="match status" value="1"/>
</dbReference>
<dbReference type="PROSITE" id="PS01246">
    <property type="entry name" value="UPF0003"/>
    <property type="match status" value="1"/>
</dbReference>
<gene>
    <name evidence="15" type="ORF">IOQ59_08755</name>
</gene>
<protein>
    <submittedName>
        <fullName evidence="15">Mechanosensitive ion channel</fullName>
    </submittedName>
</protein>
<keyword evidence="5 8" id="KW-1133">Transmembrane helix</keyword>
<feature type="transmembrane region" description="Helical" evidence="8">
    <location>
        <begin position="670"/>
        <end position="690"/>
    </location>
</feature>
<dbReference type="PANTHER" id="PTHR30347:SF1">
    <property type="entry name" value="MECHANOSENSITIVE CHANNEL MSCK"/>
    <property type="match status" value="1"/>
</dbReference>
<feature type="transmembrane region" description="Helical" evidence="8">
    <location>
        <begin position="515"/>
        <end position="534"/>
    </location>
</feature>
<dbReference type="InterPro" id="IPR011066">
    <property type="entry name" value="MscS_channel_C_sf"/>
</dbReference>
<feature type="transmembrane region" description="Helical" evidence="8">
    <location>
        <begin position="596"/>
        <end position="617"/>
    </location>
</feature>
<accession>A0A8J7FJK2</accession>
<dbReference type="EMBL" id="JADEYS010000007">
    <property type="protein sequence ID" value="MBE9397348.1"/>
    <property type="molecule type" value="Genomic_DNA"/>
</dbReference>
<evidence type="ECO:0000313" key="15">
    <source>
        <dbReference type="EMBL" id="MBE9397348.1"/>
    </source>
</evidence>
<evidence type="ECO:0000256" key="6">
    <source>
        <dbReference type="ARBA" id="ARBA00023136"/>
    </source>
</evidence>
<dbReference type="InterPro" id="IPR006685">
    <property type="entry name" value="MscS_channel_2nd"/>
</dbReference>
<feature type="domain" description="Mechanosensitive ion channel inner membrane" evidence="11">
    <location>
        <begin position="479"/>
        <end position="804"/>
    </location>
</feature>
<evidence type="ECO:0000256" key="1">
    <source>
        <dbReference type="ARBA" id="ARBA00004651"/>
    </source>
</evidence>
<feature type="coiled-coil region" evidence="7">
    <location>
        <begin position="216"/>
        <end position="289"/>
    </location>
</feature>
<evidence type="ECO:0000259" key="13">
    <source>
        <dbReference type="Pfam" id="PF21082"/>
    </source>
</evidence>